<dbReference type="Proteomes" id="UP000759131">
    <property type="component" value="Unassembled WGS sequence"/>
</dbReference>
<evidence type="ECO:0000256" key="3">
    <source>
        <dbReference type="ARBA" id="ARBA00022946"/>
    </source>
</evidence>
<protein>
    <recommendedName>
        <fullName evidence="7">Large ribosomal subunit protein mL46</fullName>
    </recommendedName>
</protein>
<evidence type="ECO:0000256" key="6">
    <source>
        <dbReference type="ARBA" id="ARBA00023274"/>
    </source>
</evidence>
<evidence type="ECO:0000256" key="5">
    <source>
        <dbReference type="ARBA" id="ARBA00023128"/>
    </source>
</evidence>
<accession>A0A7R9PZU8</accession>
<dbReference type="OrthoDB" id="194611at2759"/>
<reference evidence="9" key="1">
    <citation type="submission" date="2020-11" db="EMBL/GenBank/DDBJ databases">
        <authorList>
            <person name="Tran Van P."/>
        </authorList>
    </citation>
    <scope>NUCLEOTIDE SEQUENCE</scope>
</reference>
<dbReference type="PANTHER" id="PTHR13124:SF12">
    <property type="entry name" value="LARGE RIBOSOMAL SUBUNIT PROTEIN ML46"/>
    <property type="match status" value="1"/>
</dbReference>
<dbReference type="PANTHER" id="PTHR13124">
    <property type="entry name" value="39S RIBOSOMAL PROTEIN L46, MITOCHONDRIAL PRECURSOR-RELATED"/>
    <property type="match status" value="1"/>
</dbReference>
<evidence type="ECO:0000256" key="1">
    <source>
        <dbReference type="ARBA" id="ARBA00004173"/>
    </source>
</evidence>
<evidence type="ECO:0000256" key="2">
    <source>
        <dbReference type="ARBA" id="ARBA00009070"/>
    </source>
</evidence>
<organism evidence="9">
    <name type="scientific">Medioppia subpectinata</name>
    <dbReference type="NCBI Taxonomy" id="1979941"/>
    <lineage>
        <taxon>Eukaryota</taxon>
        <taxon>Metazoa</taxon>
        <taxon>Ecdysozoa</taxon>
        <taxon>Arthropoda</taxon>
        <taxon>Chelicerata</taxon>
        <taxon>Arachnida</taxon>
        <taxon>Acari</taxon>
        <taxon>Acariformes</taxon>
        <taxon>Sarcoptiformes</taxon>
        <taxon>Oribatida</taxon>
        <taxon>Brachypylina</taxon>
        <taxon>Oppioidea</taxon>
        <taxon>Oppiidae</taxon>
        <taxon>Medioppia</taxon>
    </lineage>
</organism>
<keyword evidence="5" id="KW-0496">Mitochondrion</keyword>
<comment type="similarity">
    <text evidence="2">Belongs to the mitochondrion-specific ribosomal protein mL46 family.</text>
</comment>
<evidence type="ECO:0000256" key="4">
    <source>
        <dbReference type="ARBA" id="ARBA00022980"/>
    </source>
</evidence>
<evidence type="ECO:0000313" key="10">
    <source>
        <dbReference type="Proteomes" id="UP000759131"/>
    </source>
</evidence>
<keyword evidence="10" id="KW-1185">Reference proteome</keyword>
<dbReference type="CDD" id="cd04661">
    <property type="entry name" value="NUDIX_MRP_L46"/>
    <property type="match status" value="1"/>
</dbReference>
<evidence type="ECO:0000259" key="8">
    <source>
        <dbReference type="Pfam" id="PF11788"/>
    </source>
</evidence>
<dbReference type="InterPro" id="IPR040008">
    <property type="entry name" value="Ribosomal_mL46"/>
</dbReference>
<keyword evidence="3" id="KW-0809">Transit peptide</keyword>
<dbReference type="AlphaFoldDB" id="A0A7R9PZU8"/>
<dbReference type="GO" id="GO:0003735">
    <property type="term" value="F:structural constituent of ribosome"/>
    <property type="evidence" value="ECO:0007669"/>
    <property type="project" value="InterPro"/>
</dbReference>
<name>A0A7R9PZU8_9ACAR</name>
<sequence>MNTIVKCWTRFGHTSGRKCLQWMATRHMSVEWHLMSAVCLQRSPQIVPEMNWLEKKMTDVLHTVETNRSLYCDHEMRHFEDVRRAQRMAAGDKVDEKDLDAASKQTAQDFEEYYNHLLTQFSKSPRITQSDVTNDRKSLDRCLDRHLMLVCRQRLGDTVEEWLLPQATNSGAEETMRQTAERALQQFCSSPELEVQFLGNVPSAVYSYRYPSAVTEKIGTKGAKIFTFKALCKTGVFVPNKDKCLDYEWLNRTELAARLPQTYWQTISKSLLTEGLDINEIMSRNKTFRRIVKKKFSVSQ</sequence>
<dbReference type="InterPro" id="IPR033650">
    <property type="entry name" value="Ribosomal_mL46_NUDIX"/>
</dbReference>
<dbReference type="EMBL" id="CAJPIZ010004287">
    <property type="protein sequence ID" value="CAG2107365.1"/>
    <property type="molecule type" value="Genomic_DNA"/>
</dbReference>
<dbReference type="InterPro" id="IPR021757">
    <property type="entry name" value="Ribosomal_mL46_N"/>
</dbReference>
<evidence type="ECO:0000313" key="9">
    <source>
        <dbReference type="EMBL" id="CAD7626935.1"/>
    </source>
</evidence>
<dbReference type="Pfam" id="PF11788">
    <property type="entry name" value="MRP-L46"/>
    <property type="match status" value="1"/>
</dbReference>
<dbReference type="GO" id="GO:0005762">
    <property type="term" value="C:mitochondrial large ribosomal subunit"/>
    <property type="evidence" value="ECO:0007669"/>
    <property type="project" value="TreeGrafter"/>
</dbReference>
<keyword evidence="4" id="KW-0689">Ribosomal protein</keyword>
<evidence type="ECO:0000256" key="7">
    <source>
        <dbReference type="ARBA" id="ARBA00035190"/>
    </source>
</evidence>
<proteinExistence type="inferred from homology"/>
<dbReference type="Gene3D" id="3.90.79.10">
    <property type="entry name" value="Nucleoside Triphosphate Pyrophosphohydrolase"/>
    <property type="match status" value="1"/>
</dbReference>
<feature type="domain" description="Large ribosomal subunit protein mL46 N-terminal" evidence="8">
    <location>
        <begin position="32"/>
        <end position="131"/>
    </location>
</feature>
<dbReference type="EMBL" id="OC858862">
    <property type="protein sequence ID" value="CAD7626935.1"/>
    <property type="molecule type" value="Genomic_DNA"/>
</dbReference>
<comment type="subcellular location">
    <subcellularLocation>
        <location evidence="1">Mitochondrion</location>
    </subcellularLocation>
</comment>
<gene>
    <name evidence="9" type="ORF">OSB1V03_LOCUS7367</name>
</gene>
<keyword evidence="6" id="KW-0687">Ribonucleoprotein</keyword>